<dbReference type="Proteomes" id="UP000243096">
    <property type="component" value="Unassembled WGS sequence"/>
</dbReference>
<proteinExistence type="predicted"/>
<feature type="region of interest" description="Disordered" evidence="1">
    <location>
        <begin position="1"/>
        <end position="72"/>
    </location>
</feature>
<comment type="caution">
    <text evidence="2">The sequence shown here is derived from an EMBL/GenBank/DDBJ whole genome shotgun (WGS) entry which is preliminary data.</text>
</comment>
<reference evidence="2 3" key="1">
    <citation type="submission" date="2018-01" db="EMBL/GenBank/DDBJ databases">
        <title>Genomic Encyclopedia of Type Strains, Phase III (KMG-III): the genomes of soil and plant-associated and newly described type strains.</title>
        <authorList>
            <person name="Whitman W."/>
        </authorList>
    </citation>
    <scope>NUCLEOTIDE SEQUENCE [LARGE SCALE GENOMIC DNA]</scope>
    <source>
        <strain evidence="2 3">HKI456</strain>
    </source>
</reference>
<keyword evidence="3" id="KW-1185">Reference proteome</keyword>
<dbReference type="EMBL" id="PRDW01000007">
    <property type="protein sequence ID" value="PPB83526.1"/>
    <property type="molecule type" value="Genomic_DNA"/>
</dbReference>
<organism evidence="2 3">
    <name type="scientific">Mycetohabitans endofungorum</name>
    <dbReference type="NCBI Taxonomy" id="417203"/>
    <lineage>
        <taxon>Bacteria</taxon>
        <taxon>Pseudomonadati</taxon>
        <taxon>Pseudomonadota</taxon>
        <taxon>Betaproteobacteria</taxon>
        <taxon>Burkholderiales</taxon>
        <taxon>Burkholderiaceae</taxon>
        <taxon>Mycetohabitans</taxon>
    </lineage>
</organism>
<evidence type="ECO:0000313" key="3">
    <source>
        <dbReference type="Proteomes" id="UP000243096"/>
    </source>
</evidence>
<accession>A0A2P5K9Y2</accession>
<evidence type="ECO:0000313" key="2">
    <source>
        <dbReference type="EMBL" id="PPB83526.1"/>
    </source>
</evidence>
<dbReference type="AlphaFoldDB" id="A0A2P5K9Y2"/>
<evidence type="ECO:0000256" key="1">
    <source>
        <dbReference type="SAM" id="MobiDB-lite"/>
    </source>
</evidence>
<gene>
    <name evidence="2" type="ORF">B0O95_10741</name>
</gene>
<feature type="compositionally biased region" description="Low complexity" evidence="1">
    <location>
        <begin position="14"/>
        <end position="28"/>
    </location>
</feature>
<protein>
    <submittedName>
        <fullName evidence="2">Uncharacterized protein</fullName>
    </submittedName>
</protein>
<sequence length="72" mass="7194">MGPGTGEKQRAKCSLSRGSASGSSAPDSNVVGTPARQFPAAWHSGRAMPGAGPGMGWLHSRGGSRASIGAMR</sequence>
<name>A0A2P5K9Y2_9BURK</name>